<evidence type="ECO:0000256" key="11">
    <source>
        <dbReference type="ARBA" id="ARBA00023444"/>
    </source>
</evidence>
<dbReference type="RefSeq" id="WP_110313581.1">
    <property type="nucleotide sequence ID" value="NZ_QJKC01000014.1"/>
</dbReference>
<dbReference type="InterPro" id="IPR003780">
    <property type="entry name" value="COX15/CtaA_fam"/>
</dbReference>
<accession>A0A318J6H9</accession>
<evidence type="ECO:0000256" key="6">
    <source>
        <dbReference type="ARBA" id="ARBA00023002"/>
    </source>
</evidence>
<dbReference type="AlphaFoldDB" id="A0A318J6H9"/>
<feature type="transmembrane region" description="Helical" evidence="12">
    <location>
        <begin position="101"/>
        <end position="120"/>
    </location>
</feature>
<dbReference type="GO" id="GO:0046872">
    <property type="term" value="F:metal ion binding"/>
    <property type="evidence" value="ECO:0007669"/>
    <property type="project" value="UniProtKB-KW"/>
</dbReference>
<keyword evidence="8" id="KW-0350">Heme biosynthesis</keyword>
<gene>
    <name evidence="13" type="ORF">DFR38_11422</name>
</gene>
<keyword evidence="14" id="KW-1185">Reference proteome</keyword>
<keyword evidence="4" id="KW-0479">Metal-binding</keyword>
<reference evidence="13 14" key="1">
    <citation type="submission" date="2018-05" db="EMBL/GenBank/DDBJ databases">
        <title>Genomic Encyclopedia of Type Strains, Phase IV (KMG-IV): sequencing the most valuable type-strain genomes for metagenomic binning, comparative biology and taxonomic classification.</title>
        <authorList>
            <person name="Goeker M."/>
        </authorList>
    </citation>
    <scope>NUCLEOTIDE SEQUENCE [LARGE SCALE GENOMIC DNA]</scope>
    <source>
        <strain evidence="13 14">DSM 25134</strain>
    </source>
</reference>
<sequence>MKKLAWLALLLACVVLPLGAYVRLSDAGLGCPDWPGCYGRLSPAHAATAIAQAMQLQPDGPVSPDKAWKEMLHRYLAGSLGLLILWQALQAWRSGRQRRVAGLLLLLLALQALLGMLTVTMRLQPLVVTAHLLLGMSLLAVLLWQAAGSRWPGVRVRAGQRRLAWLLLCLVAGQIALGGWVSSHQAALACQGFPRCNGSWWPSSSLADAFVLQSGALPMASLVAMHWLHRLGALLVMLVLGLLCWRLWSIPGLRRQLLLLLALGLLQPMLGVANVLWLHPLPLALAHHAGAMLLLAGSSMLLCRLQVPAAYRPLRQHWLGWQSRSSTVRPWRGGMLSRRQGHRRTARWPCLPV</sequence>
<evidence type="ECO:0000256" key="7">
    <source>
        <dbReference type="ARBA" id="ARBA00023004"/>
    </source>
</evidence>
<dbReference type="EMBL" id="QJKC01000014">
    <property type="protein sequence ID" value="PXX43586.1"/>
    <property type="molecule type" value="Genomic_DNA"/>
</dbReference>
<feature type="transmembrane region" description="Helical" evidence="12">
    <location>
        <begin position="72"/>
        <end position="89"/>
    </location>
</feature>
<keyword evidence="3 12" id="KW-0812">Transmembrane</keyword>
<evidence type="ECO:0000256" key="10">
    <source>
        <dbReference type="ARBA" id="ARBA00023157"/>
    </source>
</evidence>
<evidence type="ECO:0000256" key="9">
    <source>
        <dbReference type="ARBA" id="ARBA00023136"/>
    </source>
</evidence>
<evidence type="ECO:0000256" key="2">
    <source>
        <dbReference type="ARBA" id="ARBA00022475"/>
    </source>
</evidence>
<feature type="transmembrane region" description="Helical" evidence="12">
    <location>
        <begin position="285"/>
        <end position="305"/>
    </location>
</feature>
<proteinExistence type="predicted"/>
<dbReference type="InterPro" id="IPR050450">
    <property type="entry name" value="COX15/CtaA_HemeA_synthase"/>
</dbReference>
<evidence type="ECO:0000256" key="5">
    <source>
        <dbReference type="ARBA" id="ARBA00022989"/>
    </source>
</evidence>
<feature type="transmembrane region" description="Helical" evidence="12">
    <location>
        <begin position="227"/>
        <end position="245"/>
    </location>
</feature>
<evidence type="ECO:0000313" key="13">
    <source>
        <dbReference type="EMBL" id="PXX43586.1"/>
    </source>
</evidence>
<evidence type="ECO:0000313" key="14">
    <source>
        <dbReference type="Proteomes" id="UP000248395"/>
    </source>
</evidence>
<keyword evidence="9 12" id="KW-0472">Membrane</keyword>
<evidence type="ECO:0000256" key="12">
    <source>
        <dbReference type="SAM" id="Phobius"/>
    </source>
</evidence>
<feature type="transmembrane region" description="Helical" evidence="12">
    <location>
        <begin position="257"/>
        <end position="279"/>
    </location>
</feature>
<dbReference type="Proteomes" id="UP000248395">
    <property type="component" value="Unassembled WGS sequence"/>
</dbReference>
<keyword evidence="7" id="KW-0408">Iron</keyword>
<evidence type="ECO:0000256" key="8">
    <source>
        <dbReference type="ARBA" id="ARBA00023133"/>
    </source>
</evidence>
<feature type="transmembrane region" description="Helical" evidence="12">
    <location>
        <begin position="164"/>
        <end position="181"/>
    </location>
</feature>
<comment type="pathway">
    <text evidence="11">Porphyrin-containing compound metabolism.</text>
</comment>
<evidence type="ECO:0000256" key="1">
    <source>
        <dbReference type="ARBA" id="ARBA00004141"/>
    </source>
</evidence>
<evidence type="ECO:0000256" key="4">
    <source>
        <dbReference type="ARBA" id="ARBA00022723"/>
    </source>
</evidence>
<comment type="caution">
    <text evidence="13">The sequence shown here is derived from an EMBL/GenBank/DDBJ whole genome shotgun (WGS) entry which is preliminary data.</text>
</comment>
<dbReference type="GO" id="GO:0006784">
    <property type="term" value="P:heme A biosynthetic process"/>
    <property type="evidence" value="ECO:0007669"/>
    <property type="project" value="InterPro"/>
</dbReference>
<feature type="transmembrane region" description="Helical" evidence="12">
    <location>
        <begin position="126"/>
        <end position="144"/>
    </location>
</feature>
<keyword evidence="5 12" id="KW-1133">Transmembrane helix</keyword>
<keyword evidence="2" id="KW-1003">Cell membrane</keyword>
<dbReference type="GO" id="GO:0016020">
    <property type="term" value="C:membrane"/>
    <property type="evidence" value="ECO:0007669"/>
    <property type="project" value="UniProtKB-SubCell"/>
</dbReference>
<dbReference type="OrthoDB" id="1447144at2"/>
<protein>
    <submittedName>
        <fullName evidence="13">Cytochrome c oxidase assembly protein subunit 15</fullName>
    </submittedName>
</protein>
<dbReference type="GO" id="GO:0016491">
    <property type="term" value="F:oxidoreductase activity"/>
    <property type="evidence" value="ECO:0007669"/>
    <property type="project" value="UniProtKB-KW"/>
</dbReference>
<dbReference type="PANTHER" id="PTHR35457:SF1">
    <property type="entry name" value="HEME A SYNTHASE"/>
    <property type="match status" value="1"/>
</dbReference>
<name>A0A318J6H9_9NEIS</name>
<dbReference type="Pfam" id="PF02628">
    <property type="entry name" value="COX15-CtaA"/>
    <property type="match status" value="1"/>
</dbReference>
<keyword evidence="10" id="KW-1015">Disulfide bond</keyword>
<keyword evidence="6" id="KW-0560">Oxidoreductase</keyword>
<organism evidence="13 14">
    <name type="scientific">Aquitalea magnusonii</name>
    <dbReference type="NCBI Taxonomy" id="332411"/>
    <lineage>
        <taxon>Bacteria</taxon>
        <taxon>Pseudomonadati</taxon>
        <taxon>Pseudomonadota</taxon>
        <taxon>Betaproteobacteria</taxon>
        <taxon>Neisseriales</taxon>
        <taxon>Chromobacteriaceae</taxon>
        <taxon>Aquitalea</taxon>
    </lineage>
</organism>
<evidence type="ECO:0000256" key="3">
    <source>
        <dbReference type="ARBA" id="ARBA00022692"/>
    </source>
</evidence>
<comment type="subcellular location">
    <subcellularLocation>
        <location evidence="1">Membrane</location>
        <topology evidence="1">Multi-pass membrane protein</topology>
    </subcellularLocation>
</comment>
<dbReference type="PANTHER" id="PTHR35457">
    <property type="entry name" value="HEME A SYNTHASE"/>
    <property type="match status" value="1"/>
</dbReference>